<dbReference type="PROSITE" id="PS50837">
    <property type="entry name" value="NACHT"/>
    <property type="match status" value="1"/>
</dbReference>
<protein>
    <submittedName>
        <fullName evidence="2">NACHT domain-containing NTPase</fullName>
    </submittedName>
</protein>
<evidence type="ECO:0000259" key="1">
    <source>
        <dbReference type="PROSITE" id="PS50837"/>
    </source>
</evidence>
<dbReference type="SUPFAM" id="SSF52540">
    <property type="entry name" value="P-loop containing nucleoside triphosphate hydrolases"/>
    <property type="match status" value="1"/>
</dbReference>
<dbReference type="EMBL" id="JADEXP010000049">
    <property type="protein sequence ID" value="MBE9066578.1"/>
    <property type="molecule type" value="Genomic_DNA"/>
</dbReference>
<keyword evidence="3" id="KW-1185">Reference proteome</keyword>
<feature type="non-terminal residue" evidence="2">
    <location>
        <position position="690"/>
    </location>
</feature>
<dbReference type="AlphaFoldDB" id="A0A928X4Q1"/>
<dbReference type="PANTHER" id="PTHR46844:SF1">
    <property type="entry name" value="SLR5058 PROTEIN"/>
    <property type="match status" value="1"/>
</dbReference>
<dbReference type="InterPro" id="IPR054501">
    <property type="entry name" value="NCH2"/>
</dbReference>
<gene>
    <name evidence="2" type="ORF">IQ260_07925</name>
</gene>
<dbReference type="Pfam" id="PF05729">
    <property type="entry name" value="NACHT"/>
    <property type="match status" value="1"/>
</dbReference>
<organism evidence="2 3">
    <name type="scientific">Leptolyngbya cf. ectocarpi LEGE 11479</name>
    <dbReference type="NCBI Taxonomy" id="1828722"/>
    <lineage>
        <taxon>Bacteria</taxon>
        <taxon>Bacillati</taxon>
        <taxon>Cyanobacteriota</taxon>
        <taxon>Cyanophyceae</taxon>
        <taxon>Leptolyngbyales</taxon>
        <taxon>Leptolyngbyaceae</taxon>
        <taxon>Leptolyngbya group</taxon>
        <taxon>Leptolyngbya</taxon>
    </lineage>
</organism>
<comment type="caution">
    <text evidence="2">The sequence shown here is derived from an EMBL/GenBank/DDBJ whole genome shotgun (WGS) entry which is preliminary data.</text>
</comment>
<dbReference type="Pfam" id="PF22727">
    <property type="entry name" value="NCH2"/>
    <property type="match status" value="1"/>
</dbReference>
<dbReference type="Gene3D" id="3.40.50.300">
    <property type="entry name" value="P-loop containing nucleotide triphosphate hydrolases"/>
    <property type="match status" value="1"/>
</dbReference>
<reference evidence="2" key="1">
    <citation type="submission" date="2020-10" db="EMBL/GenBank/DDBJ databases">
        <authorList>
            <person name="Castelo-Branco R."/>
            <person name="Eusebio N."/>
            <person name="Adriana R."/>
            <person name="Vieira A."/>
            <person name="Brugerolle De Fraissinette N."/>
            <person name="Rezende De Castro R."/>
            <person name="Schneider M.P."/>
            <person name="Vasconcelos V."/>
            <person name="Leao P.N."/>
        </authorList>
    </citation>
    <scope>NUCLEOTIDE SEQUENCE</scope>
    <source>
        <strain evidence="2">LEGE 11479</strain>
    </source>
</reference>
<proteinExistence type="predicted"/>
<evidence type="ECO:0000313" key="2">
    <source>
        <dbReference type="EMBL" id="MBE9066578.1"/>
    </source>
</evidence>
<dbReference type="PANTHER" id="PTHR46844">
    <property type="entry name" value="SLR5058 PROTEIN"/>
    <property type="match status" value="1"/>
</dbReference>
<accession>A0A928X4Q1</accession>
<feature type="domain" description="NACHT" evidence="1">
    <location>
        <begin position="133"/>
        <end position="250"/>
    </location>
</feature>
<dbReference type="InterPro" id="IPR027417">
    <property type="entry name" value="P-loop_NTPase"/>
</dbReference>
<dbReference type="InterPro" id="IPR007111">
    <property type="entry name" value="NACHT_NTPase"/>
</dbReference>
<dbReference type="Proteomes" id="UP000615026">
    <property type="component" value="Unassembled WGS sequence"/>
</dbReference>
<sequence>MTGVYAKFSIRHKGPGKLRVLHDFLLPKYQKAKPSQVPENNNDITALAQEIRRKVKDDIHARCGKIRVLDMEQPIGLGDIYTKVNILEKLLSNRRLGIDELLIGSDIKQFDRLMLGKVRQKRVLGVEAVKQYDKLMILGKPGAGKTTFMKRLATLCNQNQFQEHRVPVFVTLKEFAEAMGQPGLQDYITKQWSHCGIDKPDSAAVLKQGLALILLDGLDEVQEAEHDRVLQEIKDFTRQFRDCQFVMTCRIAAREYVFQQFTEVEVADFDADQITEFATKWFKAKKDDKKEETFIQRLESNKPIKELATNPLLLTLLCLVFGEAADFPANRAELYKEGLDVLLKKWDAKRNIERDRVYKKLSLKRKEDLLSQLAFYAFDRGDYFFKQAVAERQIVGYIRNLPGAQDDEDALHLDGTDVLNSIEAQHGLLVERAKGIYSFSHLTFQEYFTAKQITRSTALLHEELAKLSGHIVEKRYREIFLLTVGMLPEADDLLRLMKQNIDQLLADDPDLQKLLSWLNQKLKSVDVSYREAAIRAFYLDLYLYRERDRVRVRVRDRNLEVKIDLDFDLDLDLTFSLDLDLFRDLYLDLDLYCDLDLDLDLYRILYLDLDLDLVLDRALDRIRTSKLKLKLEALKDQLPGINNTDVLQQWWKEHGKKWIYKLRSVIIEHRNIGHDWQFTEIQKEKLQQYY</sequence>
<name>A0A928X4Q1_LEPEC</name>
<evidence type="ECO:0000313" key="3">
    <source>
        <dbReference type="Proteomes" id="UP000615026"/>
    </source>
</evidence>